<dbReference type="EMBL" id="CAJOBA010070592">
    <property type="protein sequence ID" value="CAF4389326.1"/>
    <property type="molecule type" value="Genomic_DNA"/>
</dbReference>
<dbReference type="Proteomes" id="UP000682733">
    <property type="component" value="Unassembled WGS sequence"/>
</dbReference>
<protein>
    <submittedName>
        <fullName evidence="1">Uncharacterized protein</fullName>
    </submittedName>
</protein>
<comment type="caution">
    <text evidence="1">The sequence shown here is derived from an EMBL/GenBank/DDBJ whole genome shotgun (WGS) entry which is preliminary data.</text>
</comment>
<evidence type="ECO:0000313" key="2">
    <source>
        <dbReference type="EMBL" id="CAF4389326.1"/>
    </source>
</evidence>
<feature type="non-terminal residue" evidence="1">
    <location>
        <position position="1"/>
    </location>
</feature>
<dbReference type="AlphaFoldDB" id="A0A8S2FY10"/>
<name>A0A8S2FY10_9BILA</name>
<evidence type="ECO:0000313" key="3">
    <source>
        <dbReference type="Proteomes" id="UP000677228"/>
    </source>
</evidence>
<gene>
    <name evidence="1" type="ORF">OVA965_LOCUS41331</name>
    <name evidence="2" type="ORF">TMI583_LOCUS42948</name>
</gene>
<dbReference type="EMBL" id="CAJNOK010047306">
    <property type="protein sequence ID" value="CAF1587290.1"/>
    <property type="molecule type" value="Genomic_DNA"/>
</dbReference>
<accession>A0A8S2FY10</accession>
<evidence type="ECO:0000313" key="1">
    <source>
        <dbReference type="EMBL" id="CAF1587290.1"/>
    </source>
</evidence>
<reference evidence="1" key="1">
    <citation type="submission" date="2021-02" db="EMBL/GenBank/DDBJ databases">
        <authorList>
            <person name="Nowell W R."/>
        </authorList>
    </citation>
    <scope>NUCLEOTIDE SEQUENCE</scope>
</reference>
<proteinExistence type="predicted"/>
<organism evidence="1 3">
    <name type="scientific">Didymodactylos carnosus</name>
    <dbReference type="NCBI Taxonomy" id="1234261"/>
    <lineage>
        <taxon>Eukaryota</taxon>
        <taxon>Metazoa</taxon>
        <taxon>Spiralia</taxon>
        <taxon>Gnathifera</taxon>
        <taxon>Rotifera</taxon>
        <taxon>Eurotatoria</taxon>
        <taxon>Bdelloidea</taxon>
        <taxon>Philodinida</taxon>
        <taxon>Philodinidae</taxon>
        <taxon>Didymodactylos</taxon>
    </lineage>
</organism>
<dbReference type="Proteomes" id="UP000677228">
    <property type="component" value="Unassembled WGS sequence"/>
</dbReference>
<feature type="non-terminal residue" evidence="1">
    <location>
        <position position="76"/>
    </location>
</feature>
<sequence length="76" mass="9151">IKIKCMHEMSFESNEEVTIQTNLIRTPLARIVLSNEYNIISKQNFMGIWFRDGIELETDHDKQLEKCLNQLFNYWK</sequence>